<feature type="transmembrane region" description="Helical" evidence="2">
    <location>
        <begin position="20"/>
        <end position="44"/>
    </location>
</feature>
<dbReference type="Proteomes" id="UP000070412">
    <property type="component" value="Unassembled WGS sequence"/>
</dbReference>
<evidence type="ECO:0000313" key="4">
    <source>
        <dbReference type="EnsemblMetazoa" id="KAF7494175.1"/>
    </source>
</evidence>
<feature type="region of interest" description="Disordered" evidence="1">
    <location>
        <begin position="119"/>
        <end position="149"/>
    </location>
</feature>
<evidence type="ECO:0000313" key="5">
    <source>
        <dbReference type="Proteomes" id="UP000070412"/>
    </source>
</evidence>
<name>A0A834VFW4_SARSC</name>
<sequence>MRFLSLYSYSLTKSPNDLRWAIIACRLSLLLSILSTTLFVLSLFRALNNEQNLYDNENDNDDDGDDDSNENDHKISERIVQRKNLSQIEKLNLPTRTEIKNPIIQTSKGSSTVINVTETFPSKSNLHNQQRRSQQQSRNDRANELESGRKSTIDKLKFWSRSFKSHQNRFDQCSHPSEEQQTSNDVDDQHNLHKRHLRDQFKAQMLKKMTI</sequence>
<dbReference type="AlphaFoldDB" id="A0A834VFW4"/>
<feature type="compositionally biased region" description="Polar residues" evidence="1">
    <location>
        <begin position="170"/>
        <end position="184"/>
    </location>
</feature>
<keyword evidence="5" id="KW-1185">Reference proteome</keyword>
<dbReference type="EnsemblMetazoa" id="SSS_2203s_mrna">
    <property type="protein sequence ID" value="KAF7494175.1"/>
    <property type="gene ID" value="SSS_2203"/>
</dbReference>
<feature type="compositionally biased region" description="Polar residues" evidence="1">
    <location>
        <begin position="119"/>
        <end position="128"/>
    </location>
</feature>
<dbReference type="EMBL" id="WVUK01000054">
    <property type="protein sequence ID" value="KAF7494175.1"/>
    <property type="molecule type" value="Genomic_DNA"/>
</dbReference>
<keyword evidence="2" id="KW-0472">Membrane</keyword>
<organism evidence="3">
    <name type="scientific">Sarcoptes scabiei</name>
    <name type="common">Itch mite</name>
    <name type="synonym">Acarus scabiei</name>
    <dbReference type="NCBI Taxonomy" id="52283"/>
    <lineage>
        <taxon>Eukaryota</taxon>
        <taxon>Metazoa</taxon>
        <taxon>Ecdysozoa</taxon>
        <taxon>Arthropoda</taxon>
        <taxon>Chelicerata</taxon>
        <taxon>Arachnida</taxon>
        <taxon>Acari</taxon>
        <taxon>Acariformes</taxon>
        <taxon>Sarcoptiformes</taxon>
        <taxon>Astigmata</taxon>
        <taxon>Psoroptidia</taxon>
        <taxon>Sarcoptoidea</taxon>
        <taxon>Sarcoptidae</taxon>
        <taxon>Sarcoptinae</taxon>
        <taxon>Sarcoptes</taxon>
    </lineage>
</organism>
<reference evidence="4" key="3">
    <citation type="submission" date="2022-06" db="UniProtKB">
        <authorList>
            <consortium name="EnsemblMetazoa"/>
        </authorList>
    </citation>
    <scope>IDENTIFICATION</scope>
</reference>
<proteinExistence type="predicted"/>
<evidence type="ECO:0000256" key="2">
    <source>
        <dbReference type="SAM" id="Phobius"/>
    </source>
</evidence>
<protein>
    <submittedName>
        <fullName evidence="3 4">Uncharacterized protein</fullName>
    </submittedName>
</protein>
<keyword evidence="2" id="KW-1133">Transmembrane helix</keyword>
<feature type="compositionally biased region" description="Basic and acidic residues" evidence="1">
    <location>
        <begin position="138"/>
        <end position="149"/>
    </location>
</feature>
<evidence type="ECO:0000313" key="3">
    <source>
        <dbReference type="EMBL" id="KAF7494175.1"/>
    </source>
</evidence>
<reference evidence="5" key="1">
    <citation type="journal article" date="2020" name="PLoS Negl. Trop. Dis.">
        <title>High-quality nuclear genome for Sarcoptes scabiei-A critical resource for a neglected parasite.</title>
        <authorList>
            <person name="Korhonen P.K."/>
            <person name="Gasser R.B."/>
            <person name="Ma G."/>
            <person name="Wang T."/>
            <person name="Stroehlein A.J."/>
            <person name="Young N.D."/>
            <person name="Ang C.S."/>
            <person name="Fernando D.D."/>
            <person name="Lu H.C."/>
            <person name="Taylor S."/>
            <person name="Reynolds S.L."/>
            <person name="Mofiz E."/>
            <person name="Najaraj S.H."/>
            <person name="Gowda H."/>
            <person name="Madugundu A."/>
            <person name="Renuse S."/>
            <person name="Holt D."/>
            <person name="Pandey A."/>
            <person name="Papenfuss A.T."/>
            <person name="Fischer K."/>
        </authorList>
    </citation>
    <scope>NUCLEOTIDE SEQUENCE [LARGE SCALE GENOMIC DNA]</scope>
</reference>
<accession>A0A834VFW4</accession>
<feature type="region of interest" description="Disordered" evidence="1">
    <location>
        <begin position="169"/>
        <end position="191"/>
    </location>
</feature>
<keyword evidence="2" id="KW-0812">Transmembrane</keyword>
<gene>
    <name evidence="3" type="ORF">SSS_2203</name>
</gene>
<evidence type="ECO:0000256" key="1">
    <source>
        <dbReference type="SAM" id="MobiDB-lite"/>
    </source>
</evidence>
<reference evidence="3" key="2">
    <citation type="submission" date="2020-01" db="EMBL/GenBank/DDBJ databases">
        <authorList>
            <person name="Korhonen P.K.K."/>
            <person name="Guangxu M.G."/>
            <person name="Wang T.W."/>
            <person name="Stroehlein A.J.S."/>
            <person name="Young N.D."/>
            <person name="Ang C.-S.A."/>
            <person name="Fernando D.W.F."/>
            <person name="Lu H.L."/>
            <person name="Taylor S.T."/>
            <person name="Ehtesham M.E.M."/>
            <person name="Najaraj S.H.N."/>
            <person name="Harsha G.H.G."/>
            <person name="Madugundu A.M."/>
            <person name="Renuse S.R."/>
            <person name="Holt D.H."/>
            <person name="Pandey A.P."/>
            <person name="Papenfuss A.P."/>
            <person name="Gasser R.B.G."/>
            <person name="Fischer K.F."/>
        </authorList>
    </citation>
    <scope>NUCLEOTIDE SEQUENCE</scope>
    <source>
        <strain evidence="3">SSS_KF_BRIS2020</strain>
    </source>
</reference>